<dbReference type="AlphaFoldDB" id="A0AAD5QWR6"/>
<dbReference type="Proteomes" id="UP001196413">
    <property type="component" value="Unassembled WGS sequence"/>
</dbReference>
<organism evidence="3 4">
    <name type="scientific">Parelaphostrongylus tenuis</name>
    <name type="common">Meningeal worm</name>
    <dbReference type="NCBI Taxonomy" id="148309"/>
    <lineage>
        <taxon>Eukaryota</taxon>
        <taxon>Metazoa</taxon>
        <taxon>Ecdysozoa</taxon>
        <taxon>Nematoda</taxon>
        <taxon>Chromadorea</taxon>
        <taxon>Rhabditida</taxon>
        <taxon>Rhabditina</taxon>
        <taxon>Rhabditomorpha</taxon>
        <taxon>Strongyloidea</taxon>
        <taxon>Metastrongylidae</taxon>
        <taxon>Parelaphostrongylus</taxon>
    </lineage>
</organism>
<gene>
    <name evidence="2" type="ORF">KIN20_016873</name>
    <name evidence="3" type="ORF">KIN20_025682</name>
</gene>
<feature type="chain" id="PRO_5042441397" evidence="1">
    <location>
        <begin position="21"/>
        <end position="222"/>
    </location>
</feature>
<keyword evidence="1" id="KW-0732">Signal</keyword>
<protein>
    <submittedName>
        <fullName evidence="3">Uncharacterized protein</fullName>
    </submittedName>
</protein>
<keyword evidence="4" id="KW-1185">Reference proteome</keyword>
<evidence type="ECO:0000313" key="2">
    <source>
        <dbReference type="EMBL" id="KAJ1358446.1"/>
    </source>
</evidence>
<dbReference type="EMBL" id="JAHQIW010003380">
    <property type="protein sequence ID" value="KAJ1358446.1"/>
    <property type="molecule type" value="Genomic_DNA"/>
</dbReference>
<evidence type="ECO:0000313" key="4">
    <source>
        <dbReference type="Proteomes" id="UP001196413"/>
    </source>
</evidence>
<evidence type="ECO:0000256" key="1">
    <source>
        <dbReference type="SAM" id="SignalP"/>
    </source>
</evidence>
<dbReference type="EMBL" id="JAHQIW010005256">
    <property type="protein sequence ID" value="KAJ1365395.1"/>
    <property type="molecule type" value="Genomic_DNA"/>
</dbReference>
<reference evidence="3" key="1">
    <citation type="submission" date="2021-06" db="EMBL/GenBank/DDBJ databases">
        <title>Parelaphostrongylus tenuis whole genome reference sequence.</title>
        <authorList>
            <person name="Garwood T.J."/>
            <person name="Larsen P.A."/>
            <person name="Fountain-Jones N.M."/>
            <person name="Garbe J.R."/>
            <person name="Macchietto M.G."/>
            <person name="Kania S.A."/>
            <person name="Gerhold R.W."/>
            <person name="Richards J.E."/>
            <person name="Wolf T.M."/>
        </authorList>
    </citation>
    <scope>NUCLEOTIDE SEQUENCE</scope>
    <source>
        <strain evidence="3">MNPRO001-30</strain>
        <tissue evidence="3">Meninges</tissue>
    </source>
</reference>
<evidence type="ECO:0000313" key="3">
    <source>
        <dbReference type="EMBL" id="KAJ1365395.1"/>
    </source>
</evidence>
<accession>A0AAD5QWR6</accession>
<dbReference type="PROSITE" id="PS51257">
    <property type="entry name" value="PROKAR_LIPOPROTEIN"/>
    <property type="match status" value="1"/>
</dbReference>
<proteinExistence type="predicted"/>
<name>A0AAD5QWR6_PARTN</name>
<comment type="caution">
    <text evidence="3">The sequence shown here is derived from an EMBL/GenBank/DDBJ whole genome shotgun (WGS) entry which is preliminary data.</text>
</comment>
<feature type="signal peptide" evidence="1">
    <location>
        <begin position="1"/>
        <end position="20"/>
    </location>
</feature>
<sequence>MTKLATVLISLLSTFVVVFGCGVMPQGQTRTISFTVSGFTLPVSMVYSDTLRPQVPGIAASRDAASSFVSRLLMQRVIDVLEHHGRNAGLPDSVISAILSQLMIQTNYVPLECKEMTVEIPAGGMTKAVMMKPHCIIVGSTVTALCDAMVGGRNNDKCDIGKGTMLAAVSNYTTISGTLTTTNIIMANWSKEMWQGVVNRAARMLASGAFRTNFFSAFATVN</sequence>